<name>A0ABR7J2S4_9FLAO</name>
<feature type="domain" description="tRNA-guanine(15) transglycosylase-like" evidence="5">
    <location>
        <begin position="13"/>
        <end position="373"/>
    </location>
</feature>
<accession>A0ABR7J2S4</accession>
<evidence type="ECO:0000256" key="4">
    <source>
        <dbReference type="HAMAP-Rule" id="MF_00168"/>
    </source>
</evidence>
<comment type="catalytic activity">
    <reaction evidence="4">
        <text>7-aminomethyl-7-carbaguanine + guanosine(34) in tRNA = 7-aminomethyl-7-carbaguanosine(34) in tRNA + guanine</text>
        <dbReference type="Rhea" id="RHEA:24104"/>
        <dbReference type="Rhea" id="RHEA-COMP:10341"/>
        <dbReference type="Rhea" id="RHEA-COMP:10342"/>
        <dbReference type="ChEBI" id="CHEBI:16235"/>
        <dbReference type="ChEBI" id="CHEBI:58703"/>
        <dbReference type="ChEBI" id="CHEBI:74269"/>
        <dbReference type="ChEBI" id="CHEBI:82833"/>
        <dbReference type="EC" id="2.4.2.29"/>
    </reaction>
</comment>
<dbReference type="NCBIfam" id="TIGR00430">
    <property type="entry name" value="Q_tRNA_tgt"/>
    <property type="match status" value="1"/>
</dbReference>
<keyword evidence="3 4" id="KW-0819">tRNA processing</keyword>
<dbReference type="EC" id="2.4.2.29" evidence="4"/>
<feature type="active site" description="Proton acceptor" evidence="4">
    <location>
        <position position="92"/>
    </location>
</feature>
<keyword evidence="7" id="KW-1185">Reference proteome</keyword>
<feature type="binding site" evidence="4">
    <location>
        <position position="146"/>
    </location>
    <ligand>
        <name>substrate</name>
    </ligand>
</feature>
<feature type="active site" description="Nucleophile" evidence="4">
    <location>
        <position position="271"/>
    </location>
</feature>
<dbReference type="PANTHER" id="PTHR46499">
    <property type="entry name" value="QUEUINE TRNA-RIBOSYLTRANSFERASE"/>
    <property type="match status" value="1"/>
</dbReference>
<keyword evidence="2 4" id="KW-0808">Transferase</keyword>
<feature type="binding site" evidence="4">
    <location>
        <begin position="92"/>
        <end position="96"/>
    </location>
    <ligand>
        <name>substrate</name>
    </ligand>
</feature>
<comment type="subunit">
    <text evidence="4">Homodimer. Within each dimer, one monomer is responsible for RNA recognition and catalysis, while the other monomer binds to the replacement base PreQ1.</text>
</comment>
<sequence>MKFDLLKKDPLSKARAGSITTDHGVIETPIFMPVGTVASVKGVHQRELKNDINPDIILGNTYHLYLRPKTEILEKAGGLHKFMNWDRNILTDSGGYQVYSLSANRKIKEEGVKFKSHIDGSYHFFTPENVMEIQRTIGADIIMAFDECTPYPCDYNYAKRSMKMTHRWLDRCVNHLEKVPVKYGYDQAFFPIVQGSCYKDLRQQSAEYIANSNQVGNAIGGLSVGEPAEEMYAMTEIVCEILPEDKPRYLMGVGTPINILENIALGVDMFDCVMPTRNARNGMLFTANGTINIKNKKWEADFSPVDEMGITFVDTEYTKAYLRHLFAANEYLGKQIATIHNLGFYMWLVREARKHILAGDFKPWKEMMVKNMSQRL</sequence>
<dbReference type="InterPro" id="IPR036511">
    <property type="entry name" value="TGT-like_sf"/>
</dbReference>
<proteinExistence type="inferred from homology"/>
<dbReference type="SUPFAM" id="SSF51713">
    <property type="entry name" value="tRNA-guanine transglycosylase"/>
    <property type="match status" value="1"/>
</dbReference>
<reference evidence="6 7" key="1">
    <citation type="submission" date="2020-08" db="EMBL/GenBank/DDBJ databases">
        <title>Description of novel Flavobacterium F-380 isolate.</title>
        <authorList>
            <person name="Saticioglu I.B."/>
            <person name="Duman M."/>
            <person name="Altun S."/>
        </authorList>
    </citation>
    <scope>NUCLEOTIDE SEQUENCE [LARGE SCALE GENOMIC DNA]</scope>
    <source>
        <strain evidence="6 7">F-380</strain>
    </source>
</reference>
<feature type="region of interest" description="RNA binding; important for wobble base 34 recognition" evidence="4">
    <location>
        <begin position="276"/>
        <end position="280"/>
    </location>
</feature>
<evidence type="ECO:0000256" key="2">
    <source>
        <dbReference type="ARBA" id="ARBA00022679"/>
    </source>
</evidence>
<evidence type="ECO:0000256" key="3">
    <source>
        <dbReference type="ARBA" id="ARBA00022694"/>
    </source>
</evidence>
<dbReference type="InterPro" id="IPR050076">
    <property type="entry name" value="ArchSynthase1/Queuine_TRR"/>
</dbReference>
<evidence type="ECO:0000313" key="7">
    <source>
        <dbReference type="Proteomes" id="UP000629963"/>
    </source>
</evidence>
<keyword evidence="1 4" id="KW-0328">Glycosyltransferase</keyword>
<feature type="binding site" evidence="4">
    <location>
        <position position="221"/>
    </location>
    <ligand>
        <name>substrate</name>
    </ligand>
</feature>
<comment type="pathway">
    <text evidence="4">tRNA modification; tRNA-queuosine biosynthesis.</text>
</comment>
<feature type="binding site" evidence="4">
    <location>
        <position position="194"/>
    </location>
    <ligand>
        <name>substrate</name>
    </ligand>
</feature>
<comment type="caution">
    <text evidence="6">The sequence shown here is derived from an EMBL/GenBank/DDBJ whole genome shotgun (WGS) entry which is preliminary data.</text>
</comment>
<dbReference type="NCBIfam" id="TIGR00449">
    <property type="entry name" value="tgt_general"/>
    <property type="match status" value="1"/>
</dbReference>
<dbReference type="Pfam" id="PF01702">
    <property type="entry name" value="TGT"/>
    <property type="match status" value="1"/>
</dbReference>
<dbReference type="InterPro" id="IPR004803">
    <property type="entry name" value="TGT"/>
</dbReference>
<protein>
    <recommendedName>
        <fullName evidence="4">Queuine tRNA-ribosyltransferase</fullName>
        <ecNumber evidence="4">2.4.2.29</ecNumber>
    </recommendedName>
    <alternativeName>
        <fullName evidence="4">Guanine insertion enzyme</fullName>
    </alternativeName>
    <alternativeName>
        <fullName evidence="4">tRNA-guanine transglycosylase</fullName>
    </alternativeName>
</protein>
<dbReference type="GO" id="GO:0016757">
    <property type="term" value="F:glycosyltransferase activity"/>
    <property type="evidence" value="ECO:0007669"/>
    <property type="project" value="UniProtKB-KW"/>
</dbReference>
<dbReference type="RefSeq" id="WP_187008423.1">
    <property type="nucleotide sequence ID" value="NZ_JACRUI010000001.1"/>
</dbReference>
<evidence type="ECO:0000256" key="1">
    <source>
        <dbReference type="ARBA" id="ARBA00022676"/>
    </source>
</evidence>
<dbReference type="Gene3D" id="3.20.20.105">
    <property type="entry name" value="Queuine tRNA-ribosyltransferase-like"/>
    <property type="match status" value="1"/>
</dbReference>
<dbReference type="Proteomes" id="UP000629963">
    <property type="component" value="Unassembled WGS sequence"/>
</dbReference>
<gene>
    <name evidence="4 6" type="primary">tgt</name>
    <name evidence="6" type="ORF">H8R23_00095</name>
</gene>
<comment type="similarity">
    <text evidence="4">Belongs to the queuine tRNA-ribosyltransferase family.</text>
</comment>
<dbReference type="InterPro" id="IPR002616">
    <property type="entry name" value="tRNA_ribo_trans-like"/>
</dbReference>
<evidence type="ECO:0000313" key="6">
    <source>
        <dbReference type="EMBL" id="MBC5839800.1"/>
    </source>
</evidence>
<dbReference type="PANTHER" id="PTHR46499:SF1">
    <property type="entry name" value="QUEUINE TRNA-RIBOSYLTRANSFERASE"/>
    <property type="match status" value="1"/>
</dbReference>
<keyword evidence="4" id="KW-0671">Queuosine biosynthesis</keyword>
<evidence type="ECO:0000259" key="5">
    <source>
        <dbReference type="Pfam" id="PF01702"/>
    </source>
</evidence>
<organism evidence="6 7">
    <name type="scientific">Flavobacterium kayseriense</name>
    <dbReference type="NCBI Taxonomy" id="2764714"/>
    <lineage>
        <taxon>Bacteria</taxon>
        <taxon>Pseudomonadati</taxon>
        <taxon>Bacteroidota</taxon>
        <taxon>Flavobacteriia</taxon>
        <taxon>Flavobacteriales</taxon>
        <taxon>Flavobacteriaceae</taxon>
        <taxon>Flavobacterium</taxon>
    </lineage>
</organism>
<comment type="caution">
    <text evidence="4">Lacks conserved residue(s) required for the propagation of feature annotation.</text>
</comment>
<dbReference type="EMBL" id="JACRUJ010000001">
    <property type="protein sequence ID" value="MBC5839800.1"/>
    <property type="molecule type" value="Genomic_DNA"/>
</dbReference>
<dbReference type="HAMAP" id="MF_00168">
    <property type="entry name" value="Q_tRNA_Tgt"/>
    <property type="match status" value="1"/>
</dbReference>
<comment type="function">
    <text evidence="4">Catalyzes the base-exchange of a guanine (G) residue with the queuine precursor 7-aminomethyl-7-deazaguanine (PreQ1) at position 34 (anticodon wobble position) in tRNAs with GU(N) anticodons (tRNA-Asp, -Asn, -His and -Tyr). Catalysis occurs through a double-displacement mechanism. The nucleophile active site attacks the C1' of nucleotide 34 to detach the guanine base from the RNA, forming a covalent enzyme-RNA intermediate. The proton acceptor active site deprotonates the incoming PreQ1, allowing a nucleophilic attack on the C1' of the ribose to form the product. After dissociation, two additional enzymatic reactions on the tRNA convert PreQ1 to queuine (Q), resulting in the hypermodified nucleoside queuosine (7-(((4,5-cis-dihydroxy-2-cyclopenten-1-yl)amino)methyl)-7-deazaguanosine).</text>
</comment>
<feature type="region of interest" description="RNA binding" evidence="4">
    <location>
        <begin position="252"/>
        <end position="258"/>
    </location>
</feature>